<gene>
    <name evidence="2" type="ORF">ATI61_1324</name>
</gene>
<sequence>MELTGPQFQELQKALLGAFPTSALLTQMVRFQLGENLAAIAEGGGLANTVFKLIEWAESQGRLAELVTGALKANPGNPGLRACAAQLGLLATAPTPGPTSTPVSKDKPPEIFYSYAPSDKSLRDKLETHLKLLQRQGVITGWHDGKVEAGQDENAEILSRLESADVILLLISADFIASDVCYSVQMERAMERQSAGNALVIPILLRPCDWKDAPFSKLKALPSNDTAVTRWGDRDEAFTDIARGIRSAVERWRSRR</sequence>
<dbReference type="InterPro" id="IPR045430">
    <property type="entry name" value="EAD1"/>
</dbReference>
<evidence type="ECO:0000313" key="3">
    <source>
        <dbReference type="Proteomes" id="UP000256345"/>
    </source>
</evidence>
<dbReference type="SMART" id="SM00255">
    <property type="entry name" value="TIR"/>
    <property type="match status" value="1"/>
</dbReference>
<feature type="domain" description="TIR" evidence="1">
    <location>
        <begin position="107"/>
        <end position="249"/>
    </location>
</feature>
<evidence type="ECO:0000313" key="2">
    <source>
        <dbReference type="EMBL" id="REG14225.1"/>
    </source>
</evidence>
<accession>A0ABX9JK73</accession>
<organism evidence="2 3">
    <name type="scientific">Archangium gephyra</name>
    <dbReference type="NCBI Taxonomy" id="48"/>
    <lineage>
        <taxon>Bacteria</taxon>
        <taxon>Pseudomonadati</taxon>
        <taxon>Myxococcota</taxon>
        <taxon>Myxococcia</taxon>
        <taxon>Myxococcales</taxon>
        <taxon>Cystobacterineae</taxon>
        <taxon>Archangiaceae</taxon>
        <taxon>Archangium</taxon>
    </lineage>
</organism>
<dbReference type="PROSITE" id="PS50104">
    <property type="entry name" value="TIR"/>
    <property type="match status" value="1"/>
</dbReference>
<dbReference type="RefSeq" id="WP_053067334.1">
    <property type="nucleotide sequence ID" value="NZ_CP011509.1"/>
</dbReference>
<dbReference type="Pfam" id="PF19955">
    <property type="entry name" value="EAD1"/>
    <property type="match status" value="1"/>
</dbReference>
<protein>
    <submittedName>
        <fullName evidence="2">TIR domain-containing protein</fullName>
    </submittedName>
</protein>
<comment type="caution">
    <text evidence="2">The sequence shown here is derived from an EMBL/GenBank/DDBJ whole genome shotgun (WGS) entry which is preliminary data.</text>
</comment>
<evidence type="ECO:0000259" key="1">
    <source>
        <dbReference type="PROSITE" id="PS50104"/>
    </source>
</evidence>
<name>A0ABX9JK73_9BACT</name>
<proteinExistence type="predicted"/>
<dbReference type="Pfam" id="PF13676">
    <property type="entry name" value="TIR_2"/>
    <property type="match status" value="1"/>
</dbReference>
<dbReference type="SUPFAM" id="SSF52200">
    <property type="entry name" value="Toll/Interleukin receptor TIR domain"/>
    <property type="match status" value="1"/>
</dbReference>
<dbReference type="InterPro" id="IPR035897">
    <property type="entry name" value="Toll_tir_struct_dom_sf"/>
</dbReference>
<keyword evidence="3" id="KW-1185">Reference proteome</keyword>
<dbReference type="EMBL" id="QUMU01000032">
    <property type="protein sequence ID" value="REG14225.1"/>
    <property type="molecule type" value="Genomic_DNA"/>
</dbReference>
<reference evidence="2 3" key="1">
    <citation type="submission" date="2018-08" db="EMBL/GenBank/DDBJ databases">
        <title>Genomic Encyclopedia of Archaeal and Bacterial Type Strains, Phase II (KMG-II): from individual species to whole genera.</title>
        <authorList>
            <person name="Goeker M."/>
        </authorList>
    </citation>
    <scope>NUCLEOTIDE SEQUENCE [LARGE SCALE GENOMIC DNA]</scope>
    <source>
        <strain evidence="2 3">DSM 2261</strain>
    </source>
</reference>
<dbReference type="Gene3D" id="3.40.50.10140">
    <property type="entry name" value="Toll/interleukin-1 receptor homology (TIR) domain"/>
    <property type="match status" value="1"/>
</dbReference>
<dbReference type="InterPro" id="IPR000157">
    <property type="entry name" value="TIR_dom"/>
</dbReference>
<dbReference type="Proteomes" id="UP000256345">
    <property type="component" value="Unassembled WGS sequence"/>
</dbReference>